<feature type="compositionally biased region" description="Polar residues" evidence="1">
    <location>
        <begin position="462"/>
        <end position="471"/>
    </location>
</feature>
<proteinExistence type="predicted"/>
<dbReference type="EMBL" id="ML976615">
    <property type="protein sequence ID" value="KAF1846956.1"/>
    <property type="molecule type" value="Genomic_DNA"/>
</dbReference>
<protein>
    <submittedName>
        <fullName evidence="2">Uncharacterized protein</fullName>
    </submittedName>
</protein>
<evidence type="ECO:0000313" key="3">
    <source>
        <dbReference type="Proteomes" id="UP000800039"/>
    </source>
</evidence>
<sequence>MEVTQHAEGSKQVHESVTVKQTDTISLTDSAYQSMSTDIASVATASGSTYGSNQTRILIRPIPGSDLLMFRKAGDKIITEEYRNIQRALEKRLKDVLTTARQNMSNLSTHLEMVGRNYSEATPKLVVLCAPAAEDAVRSFFQLVYVQTLLSLGDPDNAPLKHIIVPQAPNFASAIENIRVFAQNTHNTDRSTYCGAPITFASHDRKRKRSMPSLATFGGIVKATFGNGETQLLGTSAGHAVGRVRTEHLSVDTDGKAGDQSSQQTFDLLDWIPAECAIGGILLPESFRGVSAGRTAPSYDWTLFSVNAARPNQVIKRGSCVENDAANDVEVHSILKAERPLFQDEVSDPVLLLGAVGGVRRGELSSVPSRIWLTESEGFVDAYLLQLEDGTVCEGDSGAWIVHSAAPEMYGHVVATNVFGDAYVMPALDTFENMRECLGAISVTLPDAHDLEGVTIPTEIATSYKNSNSRPGTPLSVKLSPDGQSSTIASESSNFESPSMPDSAKFLRNRPKRWNPIFKEQRHSHEQNYLQTLAEVGVDIHDVPKAFLTGSLMQGTERMQDFALQTVKDFCRHGLPQACKHVTNSTSLSKRAWMVEVRERTCLEPITREQHLYSNARELFRHSPLTRQYTLNDDSFMSRTPMQTISWLAWRAHHTTRLKQCKLSL</sequence>
<dbReference type="Proteomes" id="UP000800039">
    <property type="component" value="Unassembled WGS sequence"/>
</dbReference>
<reference evidence="2" key="1">
    <citation type="submission" date="2020-01" db="EMBL/GenBank/DDBJ databases">
        <authorList>
            <consortium name="DOE Joint Genome Institute"/>
            <person name="Haridas S."/>
            <person name="Albert R."/>
            <person name="Binder M."/>
            <person name="Bloem J."/>
            <person name="Labutti K."/>
            <person name="Salamov A."/>
            <person name="Andreopoulos B."/>
            <person name="Baker S.E."/>
            <person name="Barry K."/>
            <person name="Bills G."/>
            <person name="Bluhm B.H."/>
            <person name="Cannon C."/>
            <person name="Castanera R."/>
            <person name="Culley D.E."/>
            <person name="Daum C."/>
            <person name="Ezra D."/>
            <person name="Gonzalez J.B."/>
            <person name="Henrissat B."/>
            <person name="Kuo A."/>
            <person name="Liang C."/>
            <person name="Lipzen A."/>
            <person name="Lutzoni F."/>
            <person name="Magnuson J."/>
            <person name="Mondo S."/>
            <person name="Nolan M."/>
            <person name="Ohm R."/>
            <person name="Pangilinan J."/>
            <person name="Park H.-J."/>
            <person name="Ramirez L."/>
            <person name="Alfaro M."/>
            <person name="Sun H."/>
            <person name="Tritt A."/>
            <person name="Yoshinaga Y."/>
            <person name="Zwiers L.-H."/>
            <person name="Turgeon B.G."/>
            <person name="Goodwin S.B."/>
            <person name="Spatafora J.W."/>
            <person name="Crous P.W."/>
            <person name="Grigoriev I.V."/>
        </authorList>
    </citation>
    <scope>NUCLEOTIDE SEQUENCE</scope>
    <source>
        <strain evidence="2">CBS 394.84</strain>
    </source>
</reference>
<evidence type="ECO:0000313" key="2">
    <source>
        <dbReference type="EMBL" id="KAF1846956.1"/>
    </source>
</evidence>
<evidence type="ECO:0000256" key="1">
    <source>
        <dbReference type="SAM" id="MobiDB-lite"/>
    </source>
</evidence>
<dbReference type="AlphaFoldDB" id="A0A9P4GKW1"/>
<accession>A0A9P4GKW1</accession>
<dbReference type="RefSeq" id="XP_040789519.1">
    <property type="nucleotide sequence ID" value="XM_040938473.1"/>
</dbReference>
<comment type="caution">
    <text evidence="2">The sequence shown here is derived from an EMBL/GenBank/DDBJ whole genome shotgun (WGS) entry which is preliminary data.</text>
</comment>
<feature type="region of interest" description="Disordered" evidence="1">
    <location>
        <begin position="462"/>
        <end position="502"/>
    </location>
</feature>
<dbReference type="OrthoDB" id="5865767at2759"/>
<feature type="compositionally biased region" description="Polar residues" evidence="1">
    <location>
        <begin position="482"/>
        <end position="497"/>
    </location>
</feature>
<name>A0A9P4GKW1_9PLEO</name>
<keyword evidence="3" id="KW-1185">Reference proteome</keyword>
<dbReference type="GeneID" id="63855729"/>
<gene>
    <name evidence="2" type="ORF">K460DRAFT_50841</name>
</gene>
<organism evidence="2 3">
    <name type="scientific">Cucurbitaria berberidis CBS 394.84</name>
    <dbReference type="NCBI Taxonomy" id="1168544"/>
    <lineage>
        <taxon>Eukaryota</taxon>
        <taxon>Fungi</taxon>
        <taxon>Dikarya</taxon>
        <taxon>Ascomycota</taxon>
        <taxon>Pezizomycotina</taxon>
        <taxon>Dothideomycetes</taxon>
        <taxon>Pleosporomycetidae</taxon>
        <taxon>Pleosporales</taxon>
        <taxon>Pleosporineae</taxon>
        <taxon>Cucurbitariaceae</taxon>
        <taxon>Cucurbitaria</taxon>
    </lineage>
</organism>